<comment type="caution">
    <text evidence="2">The sequence shown here is derived from an EMBL/GenBank/DDBJ whole genome shotgun (WGS) entry which is preliminary data.</text>
</comment>
<feature type="compositionally biased region" description="Polar residues" evidence="1">
    <location>
        <begin position="21"/>
        <end position="31"/>
    </location>
</feature>
<dbReference type="AlphaFoldDB" id="A0A2P6MVJ6"/>
<sequence>MGRTGRLFCWRKSLSKERQQTGHNRNITFPQISPKRNKEASAAGSVPPHCAQNSLNAPRSITSAHDQRFDRCFQGQRRSLKLRDVLYQTTITASSDSTAHFAYTCEREH</sequence>
<reference evidence="2 3" key="1">
    <citation type="journal article" date="2018" name="Genome Biol. Evol.">
        <title>Multiple Roots of Fruiting Body Formation in Amoebozoa.</title>
        <authorList>
            <person name="Hillmann F."/>
            <person name="Forbes G."/>
            <person name="Novohradska S."/>
            <person name="Ferling I."/>
            <person name="Riege K."/>
            <person name="Groth M."/>
            <person name="Westermann M."/>
            <person name="Marz M."/>
            <person name="Spaller T."/>
            <person name="Winckler T."/>
            <person name="Schaap P."/>
            <person name="Glockner G."/>
        </authorList>
    </citation>
    <scope>NUCLEOTIDE SEQUENCE [LARGE SCALE GENOMIC DNA]</scope>
    <source>
        <strain evidence="2 3">Jena</strain>
    </source>
</reference>
<evidence type="ECO:0000313" key="3">
    <source>
        <dbReference type="Proteomes" id="UP000241769"/>
    </source>
</evidence>
<keyword evidence="3" id="KW-1185">Reference proteome</keyword>
<evidence type="ECO:0000313" key="2">
    <source>
        <dbReference type="EMBL" id="PRP75725.1"/>
    </source>
</evidence>
<dbReference type="EMBL" id="MDYQ01000364">
    <property type="protein sequence ID" value="PRP75725.1"/>
    <property type="molecule type" value="Genomic_DNA"/>
</dbReference>
<evidence type="ECO:0000256" key="1">
    <source>
        <dbReference type="SAM" id="MobiDB-lite"/>
    </source>
</evidence>
<dbReference type="Proteomes" id="UP000241769">
    <property type="component" value="Unassembled WGS sequence"/>
</dbReference>
<protein>
    <submittedName>
        <fullName evidence="2">Uncharacterized protein</fullName>
    </submittedName>
</protein>
<dbReference type="InParanoid" id="A0A2P6MVJ6"/>
<name>A0A2P6MVJ6_9EUKA</name>
<feature type="region of interest" description="Disordered" evidence="1">
    <location>
        <begin position="16"/>
        <end position="58"/>
    </location>
</feature>
<proteinExistence type="predicted"/>
<gene>
    <name evidence="2" type="ORF">PROFUN_09149</name>
</gene>
<organism evidence="2 3">
    <name type="scientific">Planoprotostelium fungivorum</name>
    <dbReference type="NCBI Taxonomy" id="1890364"/>
    <lineage>
        <taxon>Eukaryota</taxon>
        <taxon>Amoebozoa</taxon>
        <taxon>Evosea</taxon>
        <taxon>Variosea</taxon>
        <taxon>Cavosteliida</taxon>
        <taxon>Cavosteliaceae</taxon>
        <taxon>Planoprotostelium</taxon>
    </lineage>
</organism>
<accession>A0A2P6MVJ6</accession>